<dbReference type="SUPFAM" id="SSF81901">
    <property type="entry name" value="HCP-like"/>
    <property type="match status" value="2"/>
</dbReference>
<evidence type="ECO:0000256" key="2">
    <source>
        <dbReference type="ARBA" id="ARBA00008486"/>
    </source>
</evidence>
<dbReference type="SMART" id="SM00028">
    <property type="entry name" value="TPR"/>
    <property type="match status" value="3"/>
</dbReference>
<dbReference type="PROSITE" id="PS50005">
    <property type="entry name" value="TPR"/>
    <property type="match status" value="1"/>
</dbReference>
<name>A0A1W1D0B1_9ZZZZ</name>
<evidence type="ECO:0000256" key="3">
    <source>
        <dbReference type="ARBA" id="ARBA00022525"/>
    </source>
</evidence>
<evidence type="ECO:0000256" key="4">
    <source>
        <dbReference type="ARBA" id="ARBA00022737"/>
    </source>
</evidence>
<dbReference type="AlphaFoldDB" id="A0A1W1D0B1"/>
<gene>
    <name evidence="5" type="ORF">MNB_SV-13-1658</name>
</gene>
<comment type="similarity">
    <text evidence="2">Belongs to the hcp beta-lactamase family.</text>
</comment>
<protein>
    <submittedName>
        <fullName evidence="5">Uncharacterized protein</fullName>
    </submittedName>
</protein>
<evidence type="ECO:0000256" key="1">
    <source>
        <dbReference type="ARBA" id="ARBA00004613"/>
    </source>
</evidence>
<dbReference type="InterPro" id="IPR040239">
    <property type="entry name" value="HcpB-like"/>
</dbReference>
<dbReference type="PANTHER" id="PTHR13891">
    <property type="entry name" value="CYTOCHROME C OXIDASE ASSEMBLY FACTOR 7"/>
    <property type="match status" value="1"/>
</dbReference>
<dbReference type="Pfam" id="PF08238">
    <property type="entry name" value="Sel1"/>
    <property type="match status" value="4"/>
</dbReference>
<proteinExistence type="inferred from homology"/>
<dbReference type="Gene3D" id="1.25.40.10">
    <property type="entry name" value="Tetratricopeptide repeat domain"/>
    <property type="match status" value="2"/>
</dbReference>
<dbReference type="SMART" id="SM00671">
    <property type="entry name" value="SEL1"/>
    <property type="match status" value="6"/>
</dbReference>
<dbReference type="PANTHER" id="PTHR13891:SF1">
    <property type="entry name" value="CYTOCHROME C OXIDASE ASSEMBLY FACTOR 7"/>
    <property type="match status" value="1"/>
</dbReference>
<dbReference type="InterPro" id="IPR006597">
    <property type="entry name" value="Sel1-like"/>
</dbReference>
<accession>A0A1W1D0B1</accession>
<dbReference type="InterPro" id="IPR019734">
    <property type="entry name" value="TPR_rpt"/>
</dbReference>
<dbReference type="GO" id="GO:0005576">
    <property type="term" value="C:extracellular region"/>
    <property type="evidence" value="ECO:0007669"/>
    <property type="project" value="UniProtKB-SubCell"/>
</dbReference>
<dbReference type="InterPro" id="IPR011990">
    <property type="entry name" value="TPR-like_helical_dom_sf"/>
</dbReference>
<dbReference type="Pfam" id="PF13181">
    <property type="entry name" value="TPR_8"/>
    <property type="match status" value="2"/>
</dbReference>
<keyword evidence="4" id="KW-0677">Repeat</keyword>
<sequence length="312" mass="35113">MTKKPMIATALILTSIILLINFLPSSVPVPHLSSLTDSTYITYYKKACKLEDSEACNDLGDIYFKDEDYSDAVEFYKQSCTLDNSEGCNNLAYMLDKGLGIERHNWHALKLYERSCKAGNMKACYNVGAMYFKGEGAKRNYYNAAHYFKKSCNADVASACNDLAYMYANGKYFKKNITKAIGLYYDACDMGEASGCNNLGYMYEVGDGVHKNSQKAERFYEKACSLDDYPSCDRLETVLGKKIRKITTKEDFDSAKKACKNSTKGGTMCYKLGLYFEENNETDLASKYFETACDRGQSQSCKHLGDITKKED</sequence>
<dbReference type="EMBL" id="FPHM01000248">
    <property type="protein sequence ID" value="SFV71433.1"/>
    <property type="molecule type" value="Genomic_DNA"/>
</dbReference>
<organism evidence="5">
    <name type="scientific">hydrothermal vent metagenome</name>
    <dbReference type="NCBI Taxonomy" id="652676"/>
    <lineage>
        <taxon>unclassified sequences</taxon>
        <taxon>metagenomes</taxon>
        <taxon>ecological metagenomes</taxon>
    </lineage>
</organism>
<evidence type="ECO:0000313" key="5">
    <source>
        <dbReference type="EMBL" id="SFV71433.1"/>
    </source>
</evidence>
<keyword evidence="3" id="KW-0964">Secreted</keyword>
<reference evidence="5" key="1">
    <citation type="submission" date="2016-10" db="EMBL/GenBank/DDBJ databases">
        <authorList>
            <person name="de Groot N.N."/>
        </authorList>
    </citation>
    <scope>NUCLEOTIDE SEQUENCE</scope>
</reference>
<comment type="subcellular location">
    <subcellularLocation>
        <location evidence="1">Secreted</location>
    </subcellularLocation>
</comment>